<accession>A0A8W8N1K4</accession>
<keyword evidence="2" id="KW-0479">Metal-binding</keyword>
<organism evidence="4 5">
    <name type="scientific">Magallana gigas</name>
    <name type="common">Pacific oyster</name>
    <name type="synonym">Crassostrea gigas</name>
    <dbReference type="NCBI Taxonomy" id="29159"/>
    <lineage>
        <taxon>Eukaryota</taxon>
        <taxon>Metazoa</taxon>
        <taxon>Spiralia</taxon>
        <taxon>Lophotrochozoa</taxon>
        <taxon>Mollusca</taxon>
        <taxon>Bivalvia</taxon>
        <taxon>Autobranchia</taxon>
        <taxon>Pteriomorphia</taxon>
        <taxon>Ostreida</taxon>
        <taxon>Ostreoidea</taxon>
        <taxon>Ostreidae</taxon>
        <taxon>Magallana</taxon>
    </lineage>
</organism>
<evidence type="ECO:0000256" key="1">
    <source>
        <dbReference type="ARBA" id="ARBA00001968"/>
    </source>
</evidence>
<reference evidence="4" key="1">
    <citation type="submission" date="2022-08" db="UniProtKB">
        <authorList>
            <consortium name="EnsemblMetazoa"/>
        </authorList>
    </citation>
    <scope>IDENTIFICATION</scope>
    <source>
        <strain evidence="4">05x7-T-G4-1.051#20</strain>
    </source>
</reference>
<dbReference type="GO" id="GO:0046872">
    <property type="term" value="F:metal ion binding"/>
    <property type="evidence" value="ECO:0007669"/>
    <property type="project" value="UniProtKB-KW"/>
</dbReference>
<evidence type="ECO:0000256" key="2">
    <source>
        <dbReference type="ARBA" id="ARBA00022723"/>
    </source>
</evidence>
<dbReference type="InterPro" id="IPR027806">
    <property type="entry name" value="HARBI1_dom"/>
</dbReference>
<comment type="cofactor">
    <cofactor evidence="1">
        <name>a divalent metal cation</name>
        <dbReference type="ChEBI" id="CHEBI:60240"/>
    </cofactor>
</comment>
<feature type="domain" description="DDE Tnp4" evidence="3">
    <location>
        <begin position="22"/>
        <end position="114"/>
    </location>
</feature>
<sequence length="155" mass="18020">MWNSWHNWSPGWNPYPTLFSTKRERDYFNRKQFPSIQLQVVCDSDMVIRHAYTGWPGCTHDARVLRNSSLFEDGEQGNAIGQRNFIIADSAYPLRNWLITPLRNTGHHTPKQHSHDDVEDFIDEDHDVNANFYPNIYQDGGCGAARRNEIMNALL</sequence>
<evidence type="ECO:0000259" key="3">
    <source>
        <dbReference type="Pfam" id="PF13359"/>
    </source>
</evidence>
<proteinExistence type="predicted"/>
<protein>
    <recommendedName>
        <fullName evidence="3">DDE Tnp4 domain-containing protein</fullName>
    </recommendedName>
</protein>
<dbReference type="Pfam" id="PF13359">
    <property type="entry name" value="DDE_Tnp_4"/>
    <property type="match status" value="1"/>
</dbReference>
<keyword evidence="5" id="KW-1185">Reference proteome</keyword>
<dbReference type="EnsemblMetazoa" id="G4913.1">
    <property type="protein sequence ID" value="G4913.1:cds"/>
    <property type="gene ID" value="G4913"/>
</dbReference>
<dbReference type="AlphaFoldDB" id="A0A8W8N1K4"/>
<evidence type="ECO:0000313" key="5">
    <source>
        <dbReference type="Proteomes" id="UP000005408"/>
    </source>
</evidence>
<dbReference type="Proteomes" id="UP000005408">
    <property type="component" value="Unassembled WGS sequence"/>
</dbReference>
<name>A0A8W8N1K4_MAGGI</name>
<evidence type="ECO:0000313" key="4">
    <source>
        <dbReference type="EnsemblMetazoa" id="G4913.1:cds"/>
    </source>
</evidence>